<organism evidence="4 5">
    <name type="scientific">Bradyrhizobium zhanjiangense</name>
    <dbReference type="NCBI Taxonomy" id="1325107"/>
    <lineage>
        <taxon>Bacteria</taxon>
        <taxon>Pseudomonadati</taxon>
        <taxon>Pseudomonadota</taxon>
        <taxon>Alphaproteobacteria</taxon>
        <taxon>Hyphomicrobiales</taxon>
        <taxon>Nitrobacteraceae</taxon>
        <taxon>Bradyrhizobium</taxon>
    </lineage>
</organism>
<evidence type="ECO:0008006" key="6">
    <source>
        <dbReference type="Google" id="ProtNLM"/>
    </source>
</evidence>
<dbReference type="InterPro" id="IPR050194">
    <property type="entry name" value="Glycosyltransferase_grp1"/>
</dbReference>
<reference evidence="4 5" key="1">
    <citation type="submission" date="2015-04" db="EMBL/GenBank/DDBJ databases">
        <title>Comparative genomics of rhizobia nodulating Arachis hypogaea in China.</title>
        <authorList>
            <person name="Li Y."/>
        </authorList>
    </citation>
    <scope>NUCLEOTIDE SEQUENCE [LARGE SCALE GENOMIC DNA]</scope>
    <source>
        <strain evidence="4 5">CCBAU 51787</strain>
    </source>
</reference>
<evidence type="ECO:0000259" key="3">
    <source>
        <dbReference type="Pfam" id="PF13579"/>
    </source>
</evidence>
<evidence type="ECO:0000313" key="4">
    <source>
        <dbReference type="EMBL" id="RXH39632.1"/>
    </source>
</evidence>
<dbReference type="InterPro" id="IPR028098">
    <property type="entry name" value="Glyco_trans_4-like_N"/>
</dbReference>
<comment type="caution">
    <text evidence="4">The sequence shown here is derived from an EMBL/GenBank/DDBJ whole genome shotgun (WGS) entry which is preliminary data.</text>
</comment>
<dbReference type="CDD" id="cd03801">
    <property type="entry name" value="GT4_PimA-like"/>
    <property type="match status" value="1"/>
</dbReference>
<evidence type="ECO:0000259" key="2">
    <source>
        <dbReference type="Pfam" id="PF00534"/>
    </source>
</evidence>
<dbReference type="EMBL" id="LBJM01000047">
    <property type="protein sequence ID" value="RXH39632.1"/>
    <property type="molecule type" value="Genomic_DNA"/>
</dbReference>
<dbReference type="Pfam" id="PF00534">
    <property type="entry name" value="Glycos_transf_1"/>
    <property type="match status" value="1"/>
</dbReference>
<dbReference type="GO" id="GO:0016758">
    <property type="term" value="F:hexosyltransferase activity"/>
    <property type="evidence" value="ECO:0007669"/>
    <property type="project" value="TreeGrafter"/>
</dbReference>
<feature type="region of interest" description="Disordered" evidence="1">
    <location>
        <begin position="417"/>
        <end position="439"/>
    </location>
</feature>
<accession>A0A4Q0SKA5</accession>
<dbReference type="InterPro" id="IPR001296">
    <property type="entry name" value="Glyco_trans_1"/>
</dbReference>
<name>A0A4Q0SKA5_9BRAD</name>
<dbReference type="PANTHER" id="PTHR45947:SF3">
    <property type="entry name" value="SULFOQUINOVOSYL TRANSFERASE SQD2"/>
    <property type="match status" value="1"/>
</dbReference>
<feature type="domain" description="Glycosyltransferase subfamily 4-like N-terminal" evidence="3">
    <location>
        <begin position="27"/>
        <end position="215"/>
    </location>
</feature>
<dbReference type="RefSeq" id="WP_128945238.1">
    <property type="nucleotide sequence ID" value="NZ_LBJM01000047.1"/>
</dbReference>
<protein>
    <recommendedName>
        <fullName evidence="6">Glycosyltransferase family 1 protein</fullName>
    </recommendedName>
</protein>
<dbReference type="Pfam" id="PF13579">
    <property type="entry name" value="Glyco_trans_4_4"/>
    <property type="match status" value="1"/>
</dbReference>
<feature type="domain" description="Glycosyl transferase family 1" evidence="2">
    <location>
        <begin position="228"/>
        <end position="390"/>
    </location>
</feature>
<dbReference type="Proteomes" id="UP000290565">
    <property type="component" value="Unassembled WGS sequence"/>
</dbReference>
<evidence type="ECO:0000256" key="1">
    <source>
        <dbReference type="SAM" id="MobiDB-lite"/>
    </source>
</evidence>
<gene>
    <name evidence="4" type="ORF">XH94_17215</name>
</gene>
<dbReference type="SUPFAM" id="SSF53756">
    <property type="entry name" value="UDP-Glycosyltransferase/glycogen phosphorylase"/>
    <property type="match status" value="1"/>
</dbReference>
<dbReference type="AlphaFoldDB" id="A0A4Q0SKA5"/>
<dbReference type="Gene3D" id="3.40.50.2000">
    <property type="entry name" value="Glycogen Phosphorylase B"/>
    <property type="match status" value="2"/>
</dbReference>
<proteinExistence type="predicted"/>
<dbReference type="PANTHER" id="PTHR45947">
    <property type="entry name" value="SULFOQUINOVOSYL TRANSFERASE SQD2"/>
    <property type="match status" value="1"/>
</dbReference>
<sequence>MVASADRSAPAERIVFVAQTYFPAIDGTAVLIQHLAEQFAASGDEVHVVTTNALGPRGFRNWHAERTSAPPIEDIRGVRVHRLPTYWWLSNISRFAQAAGHRLGLPGAERIGDLYLGPLMRGLLETLKQIAPTCVYASSFPYWHMHQLVGWGQKHRVPVVLHGAIHPEDRWAFDRSSITRSCGQAAGYAANTAYEAKYVQSLGVPRDRITIVGAGVDLKLPCAARTEASGADGQKPRILYLGHLTSRKGLDTVIAALPTIWAHHPSVEVVIAGKTTEEAPDLRRAAFQATRGGDLRWLPDVTEAQKEALLASASVVLYPSRAESFGIVFLEAWSAGAPVIGCRIGAICDVVEDGVTGLLISPGNAAELADCVLHLINNPGEASRMGAMGQRRVRDEHSWAAVARRARQALDAARARMVDQQQRVLPDERSARTAPARSR</sequence>
<evidence type="ECO:0000313" key="5">
    <source>
        <dbReference type="Proteomes" id="UP000290565"/>
    </source>
</evidence>